<dbReference type="Pfam" id="PF01471">
    <property type="entry name" value="PG_binding_1"/>
    <property type="match status" value="1"/>
</dbReference>
<feature type="compositionally biased region" description="Low complexity" evidence="1">
    <location>
        <begin position="133"/>
        <end position="154"/>
    </location>
</feature>
<evidence type="ECO:0000256" key="2">
    <source>
        <dbReference type="SAM" id="Phobius"/>
    </source>
</evidence>
<keyword evidence="2" id="KW-0472">Membrane</keyword>
<dbReference type="Gene3D" id="1.10.101.10">
    <property type="entry name" value="PGBD-like superfamily/PGBD"/>
    <property type="match status" value="1"/>
</dbReference>
<proteinExistence type="predicted"/>
<accession>A0A2H0UKE6</accession>
<feature type="compositionally biased region" description="Polar residues" evidence="1">
    <location>
        <begin position="118"/>
        <end position="128"/>
    </location>
</feature>
<gene>
    <name evidence="4" type="ORF">COU11_03390</name>
</gene>
<dbReference type="Gene3D" id="2.60.40.10">
    <property type="entry name" value="Immunoglobulins"/>
    <property type="match status" value="1"/>
</dbReference>
<evidence type="ECO:0000313" key="4">
    <source>
        <dbReference type="EMBL" id="PIR86871.1"/>
    </source>
</evidence>
<sequence>MSGRQKTQWISFLGTIVTIVVFFGYFNLAQADFYRNLSIGDSGPDVLELQKTLNFLSVTRVAQTGPGSPGAETSYFGPATYAAVIKFQELYRSVILAPIGLSAGTGFVGPSTRAKLNQFSGQSAQAQPTKIVPTSPAQPQPTASTPAPSSQAPQITLITPNPVRRGQTVVVTGTGFTKDNTISLGPDEIYHLSSPDGQRLEFTMTSSIPVYKDNEDGGAEFPFWVYIDNDNGTSGNFILNFRP</sequence>
<dbReference type="InterPro" id="IPR013783">
    <property type="entry name" value="Ig-like_fold"/>
</dbReference>
<dbReference type="InterPro" id="IPR036365">
    <property type="entry name" value="PGBD-like_sf"/>
</dbReference>
<reference evidence="5" key="1">
    <citation type="submission" date="2017-09" db="EMBL/GenBank/DDBJ databases">
        <title>Depth-based differentiation of microbial function through sediment-hosted aquifers and enrichment of novel symbionts in the deep terrestrial subsurface.</title>
        <authorList>
            <person name="Probst A.J."/>
            <person name="Ladd B."/>
            <person name="Jarett J.K."/>
            <person name="Geller-Mcgrath D.E."/>
            <person name="Sieber C.M.K."/>
            <person name="Emerson J.B."/>
            <person name="Anantharaman K."/>
            <person name="Thomas B.C."/>
            <person name="Malmstrom R."/>
            <person name="Stieglmeier M."/>
            <person name="Klingl A."/>
            <person name="Woyke T."/>
            <person name="Ryan C.M."/>
            <person name="Banfield J.F."/>
        </authorList>
    </citation>
    <scope>NUCLEOTIDE SEQUENCE [LARGE SCALE GENOMIC DNA]</scope>
</reference>
<dbReference type="InterPro" id="IPR036366">
    <property type="entry name" value="PGBDSf"/>
</dbReference>
<keyword evidence="2" id="KW-0812">Transmembrane</keyword>
<feature type="region of interest" description="Disordered" evidence="1">
    <location>
        <begin position="118"/>
        <end position="155"/>
    </location>
</feature>
<dbReference type="AlphaFoldDB" id="A0A2H0UKE6"/>
<organism evidence="4 5">
    <name type="scientific">Candidatus Harrisonbacteria bacterium CG10_big_fil_rev_8_21_14_0_10_49_15</name>
    <dbReference type="NCBI Taxonomy" id="1974587"/>
    <lineage>
        <taxon>Bacteria</taxon>
        <taxon>Candidatus Harrisoniibacteriota</taxon>
    </lineage>
</organism>
<dbReference type="EMBL" id="PFBD01000023">
    <property type="protein sequence ID" value="PIR86871.1"/>
    <property type="molecule type" value="Genomic_DNA"/>
</dbReference>
<evidence type="ECO:0000259" key="3">
    <source>
        <dbReference type="Pfam" id="PF01471"/>
    </source>
</evidence>
<feature type="transmembrane region" description="Helical" evidence="2">
    <location>
        <begin position="9"/>
        <end position="28"/>
    </location>
</feature>
<evidence type="ECO:0000256" key="1">
    <source>
        <dbReference type="SAM" id="MobiDB-lite"/>
    </source>
</evidence>
<feature type="domain" description="Peptidoglycan binding-like" evidence="3">
    <location>
        <begin position="42"/>
        <end position="91"/>
    </location>
</feature>
<protein>
    <recommendedName>
        <fullName evidence="3">Peptidoglycan binding-like domain-containing protein</fullName>
    </recommendedName>
</protein>
<keyword evidence="2" id="KW-1133">Transmembrane helix</keyword>
<dbReference type="Proteomes" id="UP000229526">
    <property type="component" value="Unassembled WGS sequence"/>
</dbReference>
<comment type="caution">
    <text evidence="4">The sequence shown here is derived from an EMBL/GenBank/DDBJ whole genome shotgun (WGS) entry which is preliminary data.</text>
</comment>
<dbReference type="InterPro" id="IPR002477">
    <property type="entry name" value="Peptidoglycan-bd-like"/>
</dbReference>
<name>A0A2H0UKE6_9BACT</name>
<evidence type="ECO:0000313" key="5">
    <source>
        <dbReference type="Proteomes" id="UP000229526"/>
    </source>
</evidence>
<dbReference type="SUPFAM" id="SSF47090">
    <property type="entry name" value="PGBD-like"/>
    <property type="match status" value="1"/>
</dbReference>